<feature type="repeat" description="TPR" evidence="1">
    <location>
        <begin position="176"/>
        <end position="209"/>
    </location>
</feature>
<name>A0ABR5TK57_9EURY</name>
<sequence>MYINGNKKLSENITPQMERTIEKCSKLIRLHSISSKPESLKDKRELSNDEKEYYNKSEFNKYVDDAYLLMGKAYFWEMEYATASKLLERASQKFRNEHIQHEAKIWLSRCHVEQEDFREAEKVLIDLEKDKSLPKDLTGDFFTICSDYYIKQDQYQNAIPYLKKAIDHTKKKNKKIRYTFILAQLYEETNNHNKAFKQYEAVINMNPVDKLEFNAKLERARLYKITNRSGDKVKRELEKMLQDDKNEEYRDQIYYALGKITVEENNFSQALDYYKKSIAHNTKNKNQKGLSYLSIADIYFQKKKYSNAQAYYDSAVTTLESSYPGYMDLFIKTQHLTKLVDNLNTIERQDSLQKVAKMEPAKREQVINQLINKQKEAEQQKRRAQQKPSNYQTSLRRQTSNQGSTESEWYFYSPRALKRGKSEFISRWGNRELKDNWRIASRNQAEFNDFSEEGQQQAQKPKQQQYSRTNKQYYIQNLPLTDSAMEVSHQKIQEAYFNVGKIYMNDLNNQTKAIEAFQKLNERYPDNPFKLSCYYNMYKLYNNLDNPNQAERYKNKILNEFPESNHAKVLSNPSYFRELENQKNQAEKLYSETLELYHNSQYGKVLSNCRKAKDQFKDSVYLSKFAFLEALTIGQTQDIVSFRNRLLSIVKTFPNAEVSRQAGNILSYLKKTELQQINKKFVQNKPGTNNRKNLYSNKNKQNIPSIQEEEDSLYTFDEKEPYYFAIIANPEKIDIGKLKFQLINFNLDYFLQKDYNTASKEFNEFYNIITVKKFKNYDTAKDYYDLLTKRKERVFSEIDSNEYRYFFISVKNYLTLLDKKSIIEYIKFFKEKAI</sequence>
<comment type="caution">
    <text evidence="4">The sequence shown here is derived from an EMBL/GenBank/DDBJ whole genome shotgun (WGS) entry which is preliminary data.</text>
</comment>
<dbReference type="InterPro" id="IPR018704">
    <property type="entry name" value="SecYEG/CpoB_TPR"/>
</dbReference>
<dbReference type="EMBL" id="LHYI01000003">
    <property type="protein sequence ID" value="KXB08910.1"/>
    <property type="molecule type" value="Genomic_DNA"/>
</dbReference>
<evidence type="ECO:0000256" key="1">
    <source>
        <dbReference type="PROSITE-ProRule" id="PRU00339"/>
    </source>
</evidence>
<feature type="compositionally biased region" description="Polar residues" evidence="2">
    <location>
        <begin position="386"/>
        <end position="402"/>
    </location>
</feature>
<protein>
    <recommendedName>
        <fullName evidence="3">Ancillary SecYEG translocon subunit/Cell division coordinator CpoB TPR domain-containing protein</fullName>
    </recommendedName>
</protein>
<evidence type="ECO:0000313" key="5">
    <source>
        <dbReference type="Proteomes" id="UP000070633"/>
    </source>
</evidence>
<evidence type="ECO:0000313" key="4">
    <source>
        <dbReference type="EMBL" id="KXB08910.1"/>
    </source>
</evidence>
<dbReference type="Pfam" id="PF09976">
    <property type="entry name" value="TPR_21"/>
    <property type="match status" value="1"/>
</dbReference>
<dbReference type="InterPro" id="IPR011990">
    <property type="entry name" value="TPR-like_helical_dom_sf"/>
</dbReference>
<reference evidence="4 5" key="1">
    <citation type="journal article" date="2016" name="Sci. Rep.">
        <title>Metabolic traits of an uncultured archaeal lineage -MSBL1- from brine pools of the Red Sea.</title>
        <authorList>
            <person name="Mwirichia R."/>
            <person name="Alam I."/>
            <person name="Rashid M."/>
            <person name="Vinu M."/>
            <person name="Ba-Alawi W."/>
            <person name="Anthony Kamau A."/>
            <person name="Kamanda Ngugi D."/>
            <person name="Goker M."/>
            <person name="Klenk H.P."/>
            <person name="Bajic V."/>
            <person name="Stingl U."/>
        </authorList>
    </citation>
    <scope>NUCLEOTIDE SEQUENCE [LARGE SCALE GENOMIC DNA]</scope>
    <source>
        <strain evidence="4">SCGC-AAA382M17</strain>
    </source>
</reference>
<dbReference type="PROSITE" id="PS50005">
    <property type="entry name" value="TPR"/>
    <property type="match status" value="2"/>
</dbReference>
<evidence type="ECO:0000256" key="2">
    <source>
        <dbReference type="SAM" id="MobiDB-lite"/>
    </source>
</evidence>
<dbReference type="Pfam" id="PF13181">
    <property type="entry name" value="TPR_8"/>
    <property type="match status" value="2"/>
</dbReference>
<dbReference type="SUPFAM" id="SSF48452">
    <property type="entry name" value="TPR-like"/>
    <property type="match status" value="3"/>
</dbReference>
<dbReference type="Proteomes" id="UP000070633">
    <property type="component" value="Unassembled WGS sequence"/>
</dbReference>
<dbReference type="SMART" id="SM00028">
    <property type="entry name" value="TPR"/>
    <property type="match status" value="8"/>
</dbReference>
<feature type="repeat" description="TPR" evidence="1">
    <location>
        <begin position="251"/>
        <end position="284"/>
    </location>
</feature>
<dbReference type="InterPro" id="IPR019734">
    <property type="entry name" value="TPR_rpt"/>
</dbReference>
<keyword evidence="1" id="KW-0802">TPR repeat</keyword>
<keyword evidence="5" id="KW-1185">Reference proteome</keyword>
<accession>A0ABR5TK57</accession>
<feature type="region of interest" description="Disordered" evidence="2">
    <location>
        <begin position="375"/>
        <end position="402"/>
    </location>
</feature>
<feature type="domain" description="Ancillary SecYEG translocon subunit/Cell division coordinator CpoB TPR" evidence="3">
    <location>
        <begin position="41"/>
        <end position="172"/>
    </location>
</feature>
<dbReference type="Gene3D" id="1.25.40.10">
    <property type="entry name" value="Tetratricopeptide repeat domain"/>
    <property type="match status" value="4"/>
</dbReference>
<dbReference type="Pfam" id="PF13174">
    <property type="entry name" value="TPR_6"/>
    <property type="match status" value="1"/>
</dbReference>
<proteinExistence type="predicted"/>
<organism evidence="4 5">
    <name type="scientific">candidate division MSBL1 archaeon SCGC-AAA382M17</name>
    <dbReference type="NCBI Taxonomy" id="1698284"/>
    <lineage>
        <taxon>Archaea</taxon>
        <taxon>Methanobacteriati</taxon>
        <taxon>Methanobacteriota</taxon>
        <taxon>candidate division MSBL1</taxon>
    </lineage>
</organism>
<gene>
    <name evidence="4" type="ORF">AKJ55_00285</name>
</gene>
<evidence type="ECO:0000259" key="3">
    <source>
        <dbReference type="Pfam" id="PF09976"/>
    </source>
</evidence>